<feature type="domain" description="USP" evidence="9">
    <location>
        <begin position="28"/>
        <end position="342"/>
    </location>
</feature>
<evidence type="ECO:0000256" key="7">
    <source>
        <dbReference type="RuleBase" id="RU366025"/>
    </source>
</evidence>
<dbReference type="GO" id="GO:0031647">
    <property type="term" value="P:regulation of protein stability"/>
    <property type="evidence" value="ECO:0000318"/>
    <property type="project" value="GO_Central"/>
</dbReference>
<keyword evidence="6 7" id="KW-0788">Thiol protease</keyword>
<keyword evidence="3 7" id="KW-0645">Protease</keyword>
<dbReference type="PANTHER" id="PTHR24006">
    <property type="entry name" value="UBIQUITIN CARBOXYL-TERMINAL HYDROLASE"/>
    <property type="match status" value="1"/>
</dbReference>
<dbReference type="HOGENOM" id="CLU_029502_0_0_1"/>
<dbReference type="FunFam" id="3.90.70.10:FF:000118">
    <property type="entry name" value="Ubiquitin carboxyl-terminal hydrolase 25"/>
    <property type="match status" value="1"/>
</dbReference>
<dbReference type="GO" id="GO:0004843">
    <property type="term" value="F:cysteine-type deubiquitinase activity"/>
    <property type="evidence" value="ECO:0000318"/>
    <property type="project" value="GO_Central"/>
</dbReference>
<evidence type="ECO:0000256" key="2">
    <source>
        <dbReference type="ARBA" id="ARBA00009085"/>
    </source>
</evidence>
<accession>W1NUM8</accession>
<feature type="region of interest" description="Disordered" evidence="8">
    <location>
        <begin position="512"/>
        <end position="548"/>
    </location>
</feature>
<sequence>MAVLRYDGDLESEMGWGKGLVRRKIGPLGLRNLGNSCYLNSVLQCLTYTPPLALFCLKKQHSSLCDSVNLNQKQDCAFCILEKWIHKSLTVELAMDAPSKIQSSLHIFAKPFQSGRQEDAHEFLRYVIDACQNTCLKLLREKNKAAERGGEVKANSTIVKEIFGGVLQSQVKCLSCNMESNTLDDIMDISLDVYQSTSLKDALRRFFQPEVLDGSNKYKCDKCKKLTAARKQMSIFRAPYVLVIQLKRFEGIHSGKIDRAIAFEESLELSAHMCKAGQDLQPEYSLFGIIVHSGYSQDSGHYYAYVKDATGRWFCCNDSHVSVATTQDVLSEKVYILFFIRTNQGSKSRKSGFASIGVKPSVCNGNGTSVSQKLCEPVEPPANRPSTAKIYQKYSSPCLETGKVLLKPQIKFANLKPAASESQRSDANGKVIQEVYNRASIEKHVNSKESTVSVAKENLPSSIHLNANGNRPADSSPEIKNTFFSGSVDDQKVNECFNKSNHIDHTDKVSVGEDKGVVSKNSHYGNGNYHCDRSVSKRKSHDNSSADVDTSVAANSCSSSKHDAGGEIAIDSCRKMDLAEYKQIIQHDLFDVLQQY</sequence>
<name>W1NUM8_AMBTC</name>
<dbReference type="PROSITE" id="PS00973">
    <property type="entry name" value="USP_2"/>
    <property type="match status" value="1"/>
</dbReference>
<evidence type="ECO:0000259" key="9">
    <source>
        <dbReference type="PROSITE" id="PS50235"/>
    </source>
</evidence>
<dbReference type="AlphaFoldDB" id="W1NUM8"/>
<dbReference type="PROSITE" id="PS00972">
    <property type="entry name" value="USP_1"/>
    <property type="match status" value="1"/>
</dbReference>
<dbReference type="InterPro" id="IPR050164">
    <property type="entry name" value="Peptidase_C19"/>
</dbReference>
<evidence type="ECO:0000256" key="1">
    <source>
        <dbReference type="ARBA" id="ARBA00000707"/>
    </source>
</evidence>
<dbReference type="GO" id="GO:0005634">
    <property type="term" value="C:nucleus"/>
    <property type="evidence" value="ECO:0000318"/>
    <property type="project" value="GO_Central"/>
</dbReference>
<organism evidence="10 11">
    <name type="scientific">Amborella trichopoda</name>
    <dbReference type="NCBI Taxonomy" id="13333"/>
    <lineage>
        <taxon>Eukaryota</taxon>
        <taxon>Viridiplantae</taxon>
        <taxon>Streptophyta</taxon>
        <taxon>Embryophyta</taxon>
        <taxon>Tracheophyta</taxon>
        <taxon>Spermatophyta</taxon>
        <taxon>Magnoliopsida</taxon>
        <taxon>Amborellales</taxon>
        <taxon>Amborellaceae</taxon>
        <taxon>Amborella</taxon>
    </lineage>
</organism>
<evidence type="ECO:0000256" key="3">
    <source>
        <dbReference type="ARBA" id="ARBA00022670"/>
    </source>
</evidence>
<evidence type="ECO:0000256" key="8">
    <source>
        <dbReference type="SAM" id="MobiDB-lite"/>
    </source>
</evidence>
<dbReference type="InterPro" id="IPR028889">
    <property type="entry name" value="USP"/>
</dbReference>
<dbReference type="CDD" id="cd02661">
    <property type="entry name" value="Peptidase_C19E"/>
    <property type="match status" value="1"/>
</dbReference>
<evidence type="ECO:0000256" key="6">
    <source>
        <dbReference type="ARBA" id="ARBA00022807"/>
    </source>
</evidence>
<dbReference type="PANTHER" id="PTHR24006:SF758">
    <property type="entry name" value="UBIQUITIN CARBOXYL-TERMINAL HYDROLASE 36"/>
    <property type="match status" value="1"/>
</dbReference>
<comment type="catalytic activity">
    <reaction evidence="1 7">
        <text>Thiol-dependent hydrolysis of ester, thioester, amide, peptide and isopeptide bonds formed by the C-terminal Gly of ubiquitin (a 76-residue protein attached to proteins as an intracellular targeting signal).</text>
        <dbReference type="EC" id="3.4.19.12"/>
    </reaction>
</comment>
<comment type="function">
    <text evidence="7">Recognizes and hydrolyzes the peptide bond at the C-terminal Gly of ubiquitin. Involved in the processing of poly-ubiquitin precursors as well as that of ubiquitinated proteins.</text>
</comment>
<dbReference type="GO" id="GO:0006508">
    <property type="term" value="P:proteolysis"/>
    <property type="evidence" value="ECO:0007669"/>
    <property type="project" value="UniProtKB-KW"/>
</dbReference>
<evidence type="ECO:0000256" key="4">
    <source>
        <dbReference type="ARBA" id="ARBA00022786"/>
    </source>
</evidence>
<dbReference type="Gene3D" id="3.90.70.10">
    <property type="entry name" value="Cysteine proteinases"/>
    <property type="match status" value="1"/>
</dbReference>
<gene>
    <name evidence="10" type="ORF">AMTR_s00092p00168980</name>
</gene>
<reference evidence="11" key="1">
    <citation type="journal article" date="2013" name="Science">
        <title>The Amborella genome and the evolution of flowering plants.</title>
        <authorList>
            <consortium name="Amborella Genome Project"/>
        </authorList>
    </citation>
    <scope>NUCLEOTIDE SEQUENCE [LARGE SCALE GENOMIC DNA]</scope>
</reference>
<dbReference type="GO" id="GO:0016579">
    <property type="term" value="P:protein deubiquitination"/>
    <property type="evidence" value="ECO:0007669"/>
    <property type="project" value="InterPro"/>
</dbReference>
<evidence type="ECO:0000313" key="11">
    <source>
        <dbReference type="Proteomes" id="UP000017836"/>
    </source>
</evidence>
<evidence type="ECO:0000313" key="10">
    <source>
        <dbReference type="EMBL" id="ERM99297.1"/>
    </source>
</evidence>
<dbReference type="InterPro" id="IPR018200">
    <property type="entry name" value="USP_CS"/>
</dbReference>
<keyword evidence="4 7" id="KW-0833">Ubl conjugation pathway</keyword>
<evidence type="ECO:0000256" key="5">
    <source>
        <dbReference type="ARBA" id="ARBA00022801"/>
    </source>
</evidence>
<dbReference type="InterPro" id="IPR001394">
    <property type="entry name" value="Peptidase_C19_UCH"/>
</dbReference>
<keyword evidence="11" id="KW-1185">Reference proteome</keyword>
<comment type="similarity">
    <text evidence="2 7">Belongs to the peptidase C19 family.</text>
</comment>
<dbReference type="PROSITE" id="PS50235">
    <property type="entry name" value="USP_3"/>
    <property type="match status" value="1"/>
</dbReference>
<dbReference type="Pfam" id="PF00443">
    <property type="entry name" value="UCH"/>
    <property type="match status" value="1"/>
</dbReference>
<dbReference type="GO" id="GO:0005829">
    <property type="term" value="C:cytosol"/>
    <property type="evidence" value="ECO:0000318"/>
    <property type="project" value="GO_Central"/>
</dbReference>
<dbReference type="EMBL" id="KI395040">
    <property type="protein sequence ID" value="ERM99297.1"/>
    <property type="molecule type" value="Genomic_DNA"/>
</dbReference>
<proteinExistence type="inferred from homology"/>
<dbReference type="Proteomes" id="UP000017836">
    <property type="component" value="Unassembled WGS sequence"/>
</dbReference>
<dbReference type="eggNOG" id="KOG1865">
    <property type="taxonomic scope" value="Eukaryota"/>
</dbReference>
<dbReference type="MEROPS" id="C19.A13"/>
<keyword evidence="5 7" id="KW-0378">Hydrolase</keyword>
<dbReference type="STRING" id="13333.W1NUM8"/>
<protein>
    <recommendedName>
        <fullName evidence="7">Ubiquitin carboxyl-terminal hydrolase</fullName>
        <ecNumber evidence="7">3.4.19.12</ecNumber>
    </recommendedName>
</protein>
<dbReference type="EC" id="3.4.19.12" evidence="7"/>
<dbReference type="SUPFAM" id="SSF54001">
    <property type="entry name" value="Cysteine proteinases"/>
    <property type="match status" value="1"/>
</dbReference>
<dbReference type="Gramene" id="ERM99297">
    <property type="protein sequence ID" value="ERM99297"/>
    <property type="gene ID" value="AMTR_s00092p00168980"/>
</dbReference>
<dbReference type="InterPro" id="IPR038765">
    <property type="entry name" value="Papain-like_cys_pep_sf"/>
</dbReference>
<dbReference type="OMA" id="EHISIEM"/>